<dbReference type="EMBL" id="CP010407">
    <property type="protein sequence ID" value="AJF63421.1"/>
    <property type="molecule type" value="Genomic_DNA"/>
</dbReference>
<dbReference type="CDD" id="cd13530">
    <property type="entry name" value="PBP2_peptides_like"/>
    <property type="match status" value="1"/>
</dbReference>
<dbReference type="SMART" id="SM00062">
    <property type="entry name" value="PBPb"/>
    <property type="match status" value="1"/>
</dbReference>
<dbReference type="PROSITE" id="PS51257">
    <property type="entry name" value="PROKAR_LIPOPROTEIN"/>
    <property type="match status" value="1"/>
</dbReference>
<gene>
    <name evidence="4" type="ORF">SVTN_01875</name>
</gene>
<proteinExistence type="predicted"/>
<reference evidence="4 5" key="1">
    <citation type="submission" date="2014-12" db="EMBL/GenBank/DDBJ databases">
        <title>Complete genome sequence of Streptomyces vietnamensis strain GIMV4.0001, a genetic manipulable producer of the benzoisochromanequinone antibiotic granaticin.</title>
        <authorList>
            <person name="Deng M.R."/>
            <person name="Guo J."/>
            <person name="Ma L.Y."/>
            <person name="Feng G.D."/>
            <person name="Mo C.Y."/>
            <person name="Zhu H.H."/>
        </authorList>
    </citation>
    <scope>NUCLEOTIDE SEQUENCE [LARGE SCALE GENOMIC DNA]</scope>
    <source>
        <strain evidence="5">GIMV4.0001</strain>
    </source>
</reference>
<dbReference type="PANTHER" id="PTHR35936">
    <property type="entry name" value="MEMBRANE-BOUND LYTIC MUREIN TRANSGLYCOSYLASE F"/>
    <property type="match status" value="1"/>
</dbReference>
<keyword evidence="1 2" id="KW-0732">Signal</keyword>
<dbReference type="RefSeq" id="WP_041127506.1">
    <property type="nucleotide sequence ID" value="NZ_CP010407.1"/>
</dbReference>
<evidence type="ECO:0000313" key="4">
    <source>
        <dbReference type="EMBL" id="AJF63421.1"/>
    </source>
</evidence>
<protein>
    <submittedName>
        <fullName evidence="4">ABC transporter substrate-binding protein</fullName>
    </submittedName>
</protein>
<evidence type="ECO:0000313" key="5">
    <source>
        <dbReference type="Proteomes" id="UP000031774"/>
    </source>
</evidence>
<accession>A0A0B5HSF9</accession>
<organism evidence="4 5">
    <name type="scientific">Streptomyces vietnamensis</name>
    <dbReference type="NCBI Taxonomy" id="362257"/>
    <lineage>
        <taxon>Bacteria</taxon>
        <taxon>Bacillati</taxon>
        <taxon>Actinomycetota</taxon>
        <taxon>Actinomycetes</taxon>
        <taxon>Kitasatosporales</taxon>
        <taxon>Streptomycetaceae</taxon>
        <taxon>Streptomyces</taxon>
    </lineage>
</organism>
<dbReference type="Pfam" id="PF00497">
    <property type="entry name" value="SBP_bac_3"/>
    <property type="match status" value="1"/>
</dbReference>
<feature type="chain" id="PRO_5002104205" evidence="2">
    <location>
        <begin position="25"/>
        <end position="296"/>
    </location>
</feature>
<name>A0A0B5HSF9_9ACTN</name>
<dbReference type="Gene3D" id="3.40.190.10">
    <property type="entry name" value="Periplasmic binding protein-like II"/>
    <property type="match status" value="2"/>
</dbReference>
<dbReference type="Proteomes" id="UP000031774">
    <property type="component" value="Chromosome"/>
</dbReference>
<dbReference type="SUPFAM" id="SSF53850">
    <property type="entry name" value="Periplasmic binding protein-like II"/>
    <property type="match status" value="1"/>
</dbReference>
<dbReference type="KEGG" id="svt:SVTN_01875"/>
<sequence length="296" mass="31014">MHRITRSTTLALCGVLLAATTACGSNDAPGSASKNGSAYGDCEVSGKRGEFKLTPATAGALTVETNLPAPGWWNGDTPQTVKSGYEYCMAANIAHRAGLDRVNVKNVSFDALVAGKTKDFDLALLEITITEERKKVVDFSPPYFSADQGVLVKAGSKVDARSIRDARIGVSLGTTGALFVQEQLKPSHPAKVFQSNQDMVAALAAGQVDAVVADASILLAQAKQTGGVLKVVGQYDTGETYGALYPKGSANRATLDRIIRQMAADGTLDRLARTHLAEAFGTDPTKVPHFTLGAAS</sequence>
<dbReference type="STRING" id="362257.SVTN_01875"/>
<dbReference type="AlphaFoldDB" id="A0A0B5HSF9"/>
<feature type="signal peptide" evidence="2">
    <location>
        <begin position="1"/>
        <end position="24"/>
    </location>
</feature>
<evidence type="ECO:0000256" key="1">
    <source>
        <dbReference type="ARBA" id="ARBA00022729"/>
    </source>
</evidence>
<keyword evidence="5" id="KW-1185">Reference proteome</keyword>
<dbReference type="InterPro" id="IPR001638">
    <property type="entry name" value="Solute-binding_3/MltF_N"/>
</dbReference>
<feature type="domain" description="Solute-binding protein family 3/N-terminal" evidence="3">
    <location>
        <begin position="80"/>
        <end position="279"/>
    </location>
</feature>
<evidence type="ECO:0000259" key="3">
    <source>
        <dbReference type="SMART" id="SM00062"/>
    </source>
</evidence>
<evidence type="ECO:0000256" key="2">
    <source>
        <dbReference type="SAM" id="SignalP"/>
    </source>
</evidence>
<dbReference type="HOGENOM" id="CLU_019602_18_3_11"/>